<proteinExistence type="predicted"/>
<evidence type="ECO:0000259" key="1">
    <source>
        <dbReference type="PROSITE" id="PS50853"/>
    </source>
</evidence>
<dbReference type="EMBL" id="MRZV01000353">
    <property type="protein sequence ID" value="PIK51862.1"/>
    <property type="molecule type" value="Genomic_DNA"/>
</dbReference>
<dbReference type="Gene3D" id="2.60.40.10">
    <property type="entry name" value="Immunoglobulins"/>
    <property type="match status" value="1"/>
</dbReference>
<dbReference type="AlphaFoldDB" id="A0A2G8KV69"/>
<dbReference type="PANTHER" id="PTHR26391">
    <property type="entry name" value="INACTIVE TYROSINE-PROTEIN KINASE 7"/>
    <property type="match status" value="1"/>
</dbReference>
<dbReference type="SMART" id="SM00060">
    <property type="entry name" value="FN3"/>
    <property type="match status" value="1"/>
</dbReference>
<dbReference type="SUPFAM" id="SSF49265">
    <property type="entry name" value="Fibronectin type III"/>
    <property type="match status" value="1"/>
</dbReference>
<dbReference type="InterPro" id="IPR003961">
    <property type="entry name" value="FN3_dom"/>
</dbReference>
<dbReference type="STRING" id="307972.A0A2G8KV69"/>
<gene>
    <name evidence="2" type="ORF">BSL78_11239</name>
</gene>
<sequence length="216" mass="24292">MGYSKQLYFYIVMEFYIVSESLSQENPQSSVEIKCILEGSTAVVSRLQIRLSRSEGAIDNHGITQETDPDISADRREVTYRVINVSEDDQFFCILSLSASIVGSINVTGFVYKLPSLSDPPTQLTRTTTSVTITWRPWDEQTDVGDPPVVAYIPYYKMDPSQDWMNGSRIQADQTLEYTASSLESDRNYTFSVAAVREGRVERTRGPAVTIKTLCI</sequence>
<keyword evidence="3" id="KW-1185">Reference proteome</keyword>
<dbReference type="InterPro" id="IPR036116">
    <property type="entry name" value="FN3_sf"/>
</dbReference>
<dbReference type="CDD" id="cd00063">
    <property type="entry name" value="FN3"/>
    <property type="match status" value="1"/>
</dbReference>
<reference evidence="2 3" key="1">
    <citation type="journal article" date="2017" name="PLoS Biol.">
        <title>The sea cucumber genome provides insights into morphological evolution and visceral regeneration.</title>
        <authorList>
            <person name="Zhang X."/>
            <person name="Sun L."/>
            <person name="Yuan J."/>
            <person name="Sun Y."/>
            <person name="Gao Y."/>
            <person name="Zhang L."/>
            <person name="Li S."/>
            <person name="Dai H."/>
            <person name="Hamel J.F."/>
            <person name="Liu C."/>
            <person name="Yu Y."/>
            <person name="Liu S."/>
            <person name="Lin W."/>
            <person name="Guo K."/>
            <person name="Jin S."/>
            <person name="Xu P."/>
            <person name="Storey K.B."/>
            <person name="Huan P."/>
            <person name="Zhang T."/>
            <person name="Zhou Y."/>
            <person name="Zhang J."/>
            <person name="Lin C."/>
            <person name="Li X."/>
            <person name="Xing L."/>
            <person name="Huo D."/>
            <person name="Sun M."/>
            <person name="Wang L."/>
            <person name="Mercier A."/>
            <person name="Li F."/>
            <person name="Yang H."/>
            <person name="Xiang J."/>
        </authorList>
    </citation>
    <scope>NUCLEOTIDE SEQUENCE [LARGE SCALE GENOMIC DNA]</scope>
    <source>
        <strain evidence="2">Shaxun</strain>
        <tissue evidence="2">Muscle</tissue>
    </source>
</reference>
<evidence type="ECO:0000313" key="2">
    <source>
        <dbReference type="EMBL" id="PIK51862.1"/>
    </source>
</evidence>
<feature type="non-terminal residue" evidence="2">
    <location>
        <position position="216"/>
    </location>
</feature>
<dbReference type="OrthoDB" id="10191399at2759"/>
<feature type="domain" description="Fibronectin type-III" evidence="1">
    <location>
        <begin position="117"/>
        <end position="216"/>
    </location>
</feature>
<dbReference type="InterPro" id="IPR013783">
    <property type="entry name" value="Ig-like_fold"/>
</dbReference>
<name>A0A2G8KV69_STIJA</name>
<protein>
    <recommendedName>
        <fullName evidence="1">Fibronectin type-III domain-containing protein</fullName>
    </recommendedName>
</protein>
<organism evidence="2 3">
    <name type="scientific">Stichopus japonicus</name>
    <name type="common">Sea cucumber</name>
    <dbReference type="NCBI Taxonomy" id="307972"/>
    <lineage>
        <taxon>Eukaryota</taxon>
        <taxon>Metazoa</taxon>
        <taxon>Echinodermata</taxon>
        <taxon>Eleutherozoa</taxon>
        <taxon>Echinozoa</taxon>
        <taxon>Holothuroidea</taxon>
        <taxon>Aspidochirotacea</taxon>
        <taxon>Aspidochirotida</taxon>
        <taxon>Stichopodidae</taxon>
        <taxon>Apostichopus</taxon>
    </lineage>
</organism>
<dbReference type="PROSITE" id="PS50853">
    <property type="entry name" value="FN3"/>
    <property type="match status" value="1"/>
</dbReference>
<dbReference type="Proteomes" id="UP000230750">
    <property type="component" value="Unassembled WGS sequence"/>
</dbReference>
<evidence type="ECO:0000313" key="3">
    <source>
        <dbReference type="Proteomes" id="UP000230750"/>
    </source>
</evidence>
<dbReference type="PANTHER" id="PTHR26391:SF18">
    <property type="entry name" value="PROTEIN KINASE RECEPTOR TIE-1, PUTATIVE-RELATED"/>
    <property type="match status" value="1"/>
</dbReference>
<accession>A0A2G8KV69</accession>
<comment type="caution">
    <text evidence="2">The sequence shown here is derived from an EMBL/GenBank/DDBJ whole genome shotgun (WGS) entry which is preliminary data.</text>
</comment>